<keyword evidence="2" id="KW-0515">Mutator protein</keyword>
<dbReference type="InterPro" id="IPR017961">
    <property type="entry name" value="DNA_pol_Y-fam_little_finger"/>
</dbReference>
<dbReference type="EMBL" id="CP026520">
    <property type="protein sequence ID" value="QAV20201.1"/>
    <property type="molecule type" value="Genomic_DNA"/>
</dbReference>
<comment type="cofactor">
    <cofactor evidence="2">
        <name>Mg(2+)</name>
        <dbReference type="ChEBI" id="CHEBI:18420"/>
    </cofactor>
    <text evidence="2">Binds 2 magnesium ions per subunit.</text>
</comment>
<dbReference type="GO" id="GO:0006281">
    <property type="term" value="P:DNA repair"/>
    <property type="evidence" value="ECO:0007669"/>
    <property type="project" value="UniProtKB-UniRule"/>
</dbReference>
<feature type="active site" evidence="2">
    <location>
        <position position="113"/>
    </location>
</feature>
<dbReference type="GO" id="GO:0006261">
    <property type="term" value="P:DNA-templated DNA replication"/>
    <property type="evidence" value="ECO:0007669"/>
    <property type="project" value="UniProtKB-UniRule"/>
</dbReference>
<dbReference type="GeneID" id="95377474"/>
<comment type="similarity">
    <text evidence="1 2">Belongs to the DNA polymerase type-Y family.</text>
</comment>
<dbReference type="Gene3D" id="3.30.1490.100">
    <property type="entry name" value="DNA polymerase, Y-family, little finger domain"/>
    <property type="match status" value="1"/>
</dbReference>
<comment type="subcellular location">
    <subcellularLocation>
        <location evidence="2">Cytoplasm</location>
    </subcellularLocation>
</comment>
<dbReference type="NCBIfam" id="NF002848">
    <property type="entry name" value="PRK03103.1"/>
    <property type="match status" value="1"/>
</dbReference>
<dbReference type="Proteomes" id="UP000288943">
    <property type="component" value="Chromosome"/>
</dbReference>
<dbReference type="Pfam" id="PF11799">
    <property type="entry name" value="IMS_C"/>
    <property type="match status" value="1"/>
</dbReference>
<feature type="site" description="Substrate discrimination" evidence="2">
    <location>
        <position position="21"/>
    </location>
</feature>
<keyword evidence="2 5" id="KW-0548">Nucleotidyltransferase</keyword>
<keyword evidence="2" id="KW-0234">DNA repair</keyword>
<keyword evidence="2" id="KW-0460">Magnesium</keyword>
<dbReference type="Proteomes" id="UP001527202">
    <property type="component" value="Unassembled WGS sequence"/>
</dbReference>
<dbReference type="HAMAP" id="MF_01113">
    <property type="entry name" value="DNApol_IV"/>
    <property type="match status" value="1"/>
</dbReference>
<dbReference type="RefSeq" id="WP_042232739.1">
    <property type="nucleotide sequence ID" value="NZ_CP026520.1"/>
</dbReference>
<organism evidence="5 6">
    <name type="scientific">Paenibacillus chitinolyticus</name>
    <dbReference type="NCBI Taxonomy" id="79263"/>
    <lineage>
        <taxon>Bacteria</taxon>
        <taxon>Bacillati</taxon>
        <taxon>Bacillota</taxon>
        <taxon>Bacilli</taxon>
        <taxon>Bacillales</taxon>
        <taxon>Paenibacillaceae</taxon>
        <taxon>Paenibacillus</taxon>
    </lineage>
</organism>
<dbReference type="CDD" id="cd01700">
    <property type="entry name" value="PolY_Pol_V_umuC"/>
    <property type="match status" value="1"/>
</dbReference>
<dbReference type="Gene3D" id="1.10.150.20">
    <property type="entry name" value="5' to 3' exonuclease, C-terminal subdomain"/>
    <property type="match status" value="1"/>
</dbReference>
<evidence type="ECO:0000313" key="7">
    <source>
        <dbReference type="Proteomes" id="UP001527202"/>
    </source>
</evidence>
<dbReference type="EC" id="2.7.7.7" evidence="2"/>
<evidence type="ECO:0000313" key="6">
    <source>
        <dbReference type="Proteomes" id="UP000288943"/>
    </source>
</evidence>
<comment type="catalytic activity">
    <reaction evidence="2">
        <text>DNA(n) + a 2'-deoxyribonucleoside 5'-triphosphate = DNA(n+1) + diphosphate</text>
        <dbReference type="Rhea" id="RHEA:22508"/>
        <dbReference type="Rhea" id="RHEA-COMP:17339"/>
        <dbReference type="Rhea" id="RHEA-COMP:17340"/>
        <dbReference type="ChEBI" id="CHEBI:33019"/>
        <dbReference type="ChEBI" id="CHEBI:61560"/>
        <dbReference type="ChEBI" id="CHEBI:173112"/>
        <dbReference type="EC" id="2.7.7.7"/>
    </reaction>
</comment>
<keyword evidence="2" id="KW-0239">DNA-directed DNA polymerase</keyword>
<dbReference type="AlphaFoldDB" id="A0A410X109"/>
<dbReference type="InterPro" id="IPR050116">
    <property type="entry name" value="DNA_polymerase-Y"/>
</dbReference>
<dbReference type="GO" id="GO:0009432">
    <property type="term" value="P:SOS response"/>
    <property type="evidence" value="ECO:0007669"/>
    <property type="project" value="TreeGrafter"/>
</dbReference>
<keyword evidence="7" id="KW-1185">Reference proteome</keyword>
<feature type="binding site" evidence="2">
    <location>
        <position position="112"/>
    </location>
    <ligand>
        <name>Mg(2+)</name>
        <dbReference type="ChEBI" id="CHEBI:18420"/>
    </ligand>
</feature>
<keyword evidence="2 5" id="KW-0808">Transferase</keyword>
<protein>
    <recommendedName>
        <fullName evidence="2">DNA polymerase IV</fullName>
        <shortName evidence="2">Pol IV</shortName>
        <ecNumber evidence="2">2.7.7.7</ecNumber>
    </recommendedName>
</protein>
<keyword evidence="2" id="KW-0238">DNA-binding</keyword>
<name>A0A410X109_9BACL</name>
<dbReference type="EMBL" id="JAMDMJ010000025">
    <property type="protein sequence ID" value="MCY9597818.1"/>
    <property type="molecule type" value="Genomic_DNA"/>
</dbReference>
<dbReference type="Pfam" id="PF00817">
    <property type="entry name" value="IMS"/>
    <property type="match status" value="1"/>
</dbReference>
<accession>A0A410X109</accession>
<evidence type="ECO:0000313" key="4">
    <source>
        <dbReference type="EMBL" id="MCY9597818.1"/>
    </source>
</evidence>
<reference evidence="4 7" key="2">
    <citation type="submission" date="2022-05" db="EMBL/GenBank/DDBJ databases">
        <title>Genome Sequencing of Bee-Associated Microbes.</title>
        <authorList>
            <person name="Dunlap C."/>
        </authorList>
    </citation>
    <scope>NUCLEOTIDE SEQUENCE [LARGE SCALE GENOMIC DNA]</scope>
    <source>
        <strain evidence="4 7">NRRL B-23120</strain>
    </source>
</reference>
<dbReference type="SUPFAM" id="SSF100879">
    <property type="entry name" value="Lesion bypass DNA polymerase (Y-family), little finger domain"/>
    <property type="match status" value="1"/>
</dbReference>
<dbReference type="InterPro" id="IPR043502">
    <property type="entry name" value="DNA/RNA_pol_sf"/>
</dbReference>
<dbReference type="PROSITE" id="PS50173">
    <property type="entry name" value="UMUC"/>
    <property type="match status" value="1"/>
</dbReference>
<dbReference type="InterPro" id="IPR043128">
    <property type="entry name" value="Rev_trsase/Diguanyl_cyclase"/>
</dbReference>
<dbReference type="InterPro" id="IPR036775">
    <property type="entry name" value="DNA_pol_Y-fam_lit_finger_sf"/>
</dbReference>
<dbReference type="GO" id="GO:0042276">
    <property type="term" value="P:error-prone translesion synthesis"/>
    <property type="evidence" value="ECO:0007669"/>
    <property type="project" value="TreeGrafter"/>
</dbReference>
<keyword evidence="2" id="KW-0235">DNA replication</keyword>
<feature type="domain" description="UmuC" evidence="3">
    <location>
        <begin position="12"/>
        <end position="196"/>
    </location>
</feature>
<sequence length="415" mass="46240">MTAFPEQGKRVIMLADCQSFYASVEKAAHPQYRDKPVVVAGDPARRSGIILAACPLAKAHGVTTAERLGEALRKCPEAVVIRPRMEEYIKVSMQITAILQTYTDLVEPFSIDEQYLDVTGSLHLFGTPVEIARDIQQKVLQETGVWTRVGISENKVLAKMACDNFAKKNREGIYELPKSEIADLWELPVSKTYLIGSRMTRHLNRMGILTVGDLARTPPARLRARWGINGEVIWRVANGIDPSPVTPQTHEGQKAVGHQMTLPRDYATAEEIKVVLLELSELVCQRCRAKGCQGQVVSVGCQGADYDHPSGFYRQMKLADPTQLTDTVYETAQLLFRKHWDGLPVRKVGVTLGDLVPDDQYQLLMFGDEERKIALERTTDTIRQRFGSTAIMRAVSATPAGQAKDRSHKIGGHYK</sequence>
<dbReference type="GO" id="GO:0003887">
    <property type="term" value="F:DNA-directed DNA polymerase activity"/>
    <property type="evidence" value="ECO:0007669"/>
    <property type="project" value="UniProtKB-UniRule"/>
</dbReference>
<dbReference type="PANTHER" id="PTHR11076">
    <property type="entry name" value="DNA REPAIR POLYMERASE UMUC / TRANSFERASE FAMILY MEMBER"/>
    <property type="match status" value="1"/>
</dbReference>
<evidence type="ECO:0000256" key="1">
    <source>
        <dbReference type="ARBA" id="ARBA00010945"/>
    </source>
</evidence>
<dbReference type="Gene3D" id="3.30.70.270">
    <property type="match status" value="1"/>
</dbReference>
<evidence type="ECO:0000259" key="3">
    <source>
        <dbReference type="PROSITE" id="PS50173"/>
    </source>
</evidence>
<keyword evidence="2" id="KW-0479">Metal-binding</keyword>
<comment type="subunit">
    <text evidence="2">Monomer.</text>
</comment>
<keyword evidence="2" id="KW-0963">Cytoplasm</keyword>
<dbReference type="GO" id="GO:0003684">
    <property type="term" value="F:damaged DNA binding"/>
    <property type="evidence" value="ECO:0007669"/>
    <property type="project" value="InterPro"/>
</dbReference>
<dbReference type="InterPro" id="IPR001126">
    <property type="entry name" value="UmuC"/>
</dbReference>
<dbReference type="Gene3D" id="3.40.1170.60">
    <property type="match status" value="1"/>
</dbReference>
<dbReference type="InterPro" id="IPR022880">
    <property type="entry name" value="DNApol_IV"/>
</dbReference>
<keyword evidence="2" id="KW-0227">DNA damage</keyword>
<dbReference type="GO" id="GO:0000287">
    <property type="term" value="F:magnesium ion binding"/>
    <property type="evidence" value="ECO:0007669"/>
    <property type="project" value="UniProtKB-UniRule"/>
</dbReference>
<dbReference type="PANTHER" id="PTHR11076:SF35">
    <property type="entry name" value="DNA REPAIR PROTEIN HOMOLOG YOBH"/>
    <property type="match status" value="1"/>
</dbReference>
<evidence type="ECO:0000256" key="2">
    <source>
        <dbReference type="HAMAP-Rule" id="MF_01113"/>
    </source>
</evidence>
<dbReference type="GO" id="GO:0005829">
    <property type="term" value="C:cytosol"/>
    <property type="evidence" value="ECO:0007669"/>
    <property type="project" value="TreeGrafter"/>
</dbReference>
<proteinExistence type="inferred from homology"/>
<comment type="function">
    <text evidence="2">Poorly processive, error-prone DNA polymerase involved in untargeted mutagenesis. Copies undamaged DNA at stalled replication forks, which arise in vivo from mismatched or misaligned primer ends. These misaligned primers can be extended by PolIV. Exhibits no 3'-5' exonuclease (proofreading) activity. May be involved in translesional synthesis, in conjunction with the beta clamp from PolIII.</text>
</comment>
<dbReference type="SUPFAM" id="SSF56672">
    <property type="entry name" value="DNA/RNA polymerases"/>
    <property type="match status" value="1"/>
</dbReference>
<evidence type="ECO:0000313" key="5">
    <source>
        <dbReference type="EMBL" id="QAV20201.1"/>
    </source>
</evidence>
<feature type="binding site" evidence="2">
    <location>
        <position position="16"/>
    </location>
    <ligand>
        <name>Mg(2+)</name>
        <dbReference type="ChEBI" id="CHEBI:18420"/>
    </ligand>
</feature>
<dbReference type="KEGG" id="pchi:PC41400_22030"/>
<dbReference type="OrthoDB" id="9808813at2"/>
<gene>
    <name evidence="5" type="primary">polYB</name>
    <name evidence="2" type="synonym">dinB</name>
    <name evidence="5" type="synonym">yqjW</name>
    <name evidence="4" type="ORF">M5X16_18795</name>
    <name evidence="5" type="ORF">PC41400_22030</name>
</gene>
<reference evidence="5 6" key="1">
    <citation type="submission" date="2018-01" db="EMBL/GenBank/DDBJ databases">
        <title>The whole genome sequencing and assembly of Paenibacillus chitinolyticus KCCM 41400 strain.</title>
        <authorList>
            <person name="Kim J.-Y."/>
            <person name="Park M.-K."/>
            <person name="Lee Y.-J."/>
            <person name="Yi H."/>
            <person name="Bahn Y.-S."/>
            <person name="Kim J.F."/>
            <person name="Lee D.-W."/>
        </authorList>
    </citation>
    <scope>NUCLEOTIDE SEQUENCE [LARGE SCALE GENOMIC DNA]</scope>
    <source>
        <strain evidence="5 6">KCCM 41400</strain>
    </source>
</reference>